<name>A0A1M5LYC4_9BRAD</name>
<dbReference type="AlphaFoldDB" id="A0A1M5LYC4"/>
<dbReference type="EMBL" id="LT670818">
    <property type="protein sequence ID" value="SHG70102.1"/>
    <property type="molecule type" value="Genomic_DNA"/>
</dbReference>
<accession>A0A1M5LYC4</accession>
<evidence type="ECO:0000313" key="2">
    <source>
        <dbReference type="EMBL" id="SHG70102.1"/>
    </source>
</evidence>
<evidence type="ECO:0000313" key="3">
    <source>
        <dbReference type="Proteomes" id="UP000190675"/>
    </source>
</evidence>
<dbReference type="Gene3D" id="2.60.120.430">
    <property type="entry name" value="Galactose-binding lectin"/>
    <property type="match status" value="1"/>
</dbReference>
<organism evidence="2 3">
    <name type="scientific">Bradyrhizobium erythrophlei</name>
    <dbReference type="NCBI Taxonomy" id="1437360"/>
    <lineage>
        <taxon>Bacteria</taxon>
        <taxon>Pseudomonadati</taxon>
        <taxon>Pseudomonadota</taxon>
        <taxon>Alphaproteobacteria</taxon>
        <taxon>Hyphomicrobiales</taxon>
        <taxon>Nitrobacteraceae</taxon>
        <taxon>Bradyrhizobium</taxon>
    </lineage>
</organism>
<dbReference type="Proteomes" id="UP000190675">
    <property type="component" value="Chromosome I"/>
</dbReference>
<evidence type="ECO:0000256" key="1">
    <source>
        <dbReference type="SAM" id="MobiDB-lite"/>
    </source>
</evidence>
<feature type="region of interest" description="Disordered" evidence="1">
    <location>
        <begin position="45"/>
        <end position="68"/>
    </location>
</feature>
<reference evidence="2 3" key="1">
    <citation type="submission" date="2016-11" db="EMBL/GenBank/DDBJ databases">
        <authorList>
            <person name="Jaros S."/>
            <person name="Januszkiewicz K."/>
            <person name="Wedrychowicz H."/>
        </authorList>
    </citation>
    <scope>NUCLEOTIDE SEQUENCE [LARGE SCALE GENOMIC DNA]</scope>
    <source>
        <strain evidence="2 3">GAS242</strain>
    </source>
</reference>
<sequence length="154" mass="16485">MGQPTWRKIATVSVPENKTGLWTPALDYVTQGKLYKITVEMKPDPADETKQVPQTWKPESGRVCTADGDPTIARKDPLMMDSCAAGAMIGKVGGSSADTKADKDKLVLFVVGHHCVFCVSDAAKCGSLYLAVNDVPGSQGRVEGQIEVTIFEAL</sequence>
<proteinExistence type="predicted"/>
<gene>
    <name evidence="2" type="ORF">SAMN05444169_3730</name>
</gene>
<protein>
    <submittedName>
        <fullName evidence="2">Uncharacterized protein</fullName>
    </submittedName>
</protein>